<dbReference type="RefSeq" id="WP_169623733.1">
    <property type="nucleotide sequence ID" value="NZ_JABBNT010000001.1"/>
</dbReference>
<gene>
    <name evidence="2" type="ORF">HH303_03135</name>
</gene>
<evidence type="ECO:0000313" key="2">
    <source>
        <dbReference type="EMBL" id="NMM43457.1"/>
    </source>
</evidence>
<feature type="transmembrane region" description="Helical" evidence="1">
    <location>
        <begin position="71"/>
        <end position="90"/>
    </location>
</feature>
<feature type="transmembrane region" description="Helical" evidence="1">
    <location>
        <begin position="42"/>
        <end position="59"/>
    </location>
</feature>
<keyword evidence="3" id="KW-1185">Reference proteome</keyword>
<reference evidence="2 3" key="1">
    <citation type="submission" date="2020-04" db="EMBL/GenBank/DDBJ databases">
        <title>Rhodospirillaceae bacterium KN72 isolated from deep sea.</title>
        <authorList>
            <person name="Zhang D.-C."/>
        </authorList>
    </citation>
    <scope>NUCLEOTIDE SEQUENCE [LARGE SCALE GENOMIC DNA]</scope>
    <source>
        <strain evidence="2 3">KN72</strain>
    </source>
</reference>
<dbReference type="EMBL" id="JABBNT010000001">
    <property type="protein sequence ID" value="NMM43457.1"/>
    <property type="molecule type" value="Genomic_DNA"/>
</dbReference>
<keyword evidence="1" id="KW-0812">Transmembrane</keyword>
<dbReference type="AlphaFoldDB" id="A0A7Y0DXK4"/>
<feature type="transmembrane region" description="Helical" evidence="1">
    <location>
        <begin position="12"/>
        <end position="36"/>
    </location>
</feature>
<proteinExistence type="predicted"/>
<comment type="caution">
    <text evidence="2">The sequence shown here is derived from an EMBL/GenBank/DDBJ whole genome shotgun (WGS) entry which is preliminary data.</text>
</comment>
<evidence type="ECO:0000313" key="3">
    <source>
        <dbReference type="Proteomes" id="UP000539372"/>
    </source>
</evidence>
<keyword evidence="1" id="KW-1133">Transmembrane helix</keyword>
<name>A0A7Y0DXK4_9PROT</name>
<evidence type="ECO:0000256" key="1">
    <source>
        <dbReference type="SAM" id="Phobius"/>
    </source>
</evidence>
<protein>
    <submittedName>
        <fullName evidence="2">DUF4405 domain-containing protein</fullName>
    </submittedName>
</protein>
<accession>A0A7Y0DXK4</accession>
<organism evidence="2 3">
    <name type="scientific">Pacificispira spongiicola</name>
    <dbReference type="NCBI Taxonomy" id="2729598"/>
    <lineage>
        <taxon>Bacteria</taxon>
        <taxon>Pseudomonadati</taxon>
        <taxon>Pseudomonadota</taxon>
        <taxon>Alphaproteobacteria</taxon>
        <taxon>Rhodospirillales</taxon>
        <taxon>Rhodospirillaceae</taxon>
        <taxon>Pacificispira</taxon>
    </lineage>
</organism>
<sequence length="166" mass="17540">MNPHLRTHATTLTISLFAASAISGVALFFHLAPAAFHAMHEWLSMVWLVPVVLHVWRNWPAFKSYFWRKTVAVPAILSLAAALVFAYPAITSQSSGGNPTRAAITAIQNGTVAEVAPLFDLSADALSARLVAKGYTVTRADQTLDEIATASGKGGGPGLVADVAFP</sequence>
<keyword evidence="1" id="KW-0472">Membrane</keyword>
<dbReference type="Proteomes" id="UP000539372">
    <property type="component" value="Unassembled WGS sequence"/>
</dbReference>